<evidence type="ECO:0000313" key="1">
    <source>
        <dbReference type="EMBL" id="MBB6429233.1"/>
    </source>
</evidence>
<comment type="caution">
    <text evidence="1">The sequence shown here is derived from an EMBL/GenBank/DDBJ whole genome shotgun (WGS) entry which is preliminary data.</text>
</comment>
<sequence>MNRRPDPFGDSLMREVENRRLVDSQARHEGSDPPPPPGVAVELFEVVSQTAGDKVVGKQIIDGEVPEGAAEVDLLAPFTAWKVNQGDTVAAYSLADGTWRLLSEPPTGAAEYQVPMADADGLLIFSYPRAH</sequence>
<dbReference type="EMBL" id="JACHGY010000001">
    <property type="protein sequence ID" value="MBB6429233.1"/>
    <property type="molecule type" value="Genomic_DNA"/>
</dbReference>
<proteinExistence type="predicted"/>
<dbReference type="AlphaFoldDB" id="A0A7X0H4P1"/>
<gene>
    <name evidence="1" type="ORF">HNQ40_001039</name>
</gene>
<organism evidence="1 2">
    <name type="scientific">Algisphaera agarilytica</name>
    <dbReference type="NCBI Taxonomy" id="1385975"/>
    <lineage>
        <taxon>Bacteria</taxon>
        <taxon>Pseudomonadati</taxon>
        <taxon>Planctomycetota</taxon>
        <taxon>Phycisphaerae</taxon>
        <taxon>Phycisphaerales</taxon>
        <taxon>Phycisphaeraceae</taxon>
        <taxon>Algisphaera</taxon>
    </lineage>
</organism>
<dbReference type="Proteomes" id="UP000541810">
    <property type="component" value="Unassembled WGS sequence"/>
</dbReference>
<evidence type="ECO:0000313" key="2">
    <source>
        <dbReference type="Proteomes" id="UP000541810"/>
    </source>
</evidence>
<reference evidence="1 2" key="1">
    <citation type="submission" date="2020-08" db="EMBL/GenBank/DDBJ databases">
        <title>Genomic Encyclopedia of Type Strains, Phase IV (KMG-IV): sequencing the most valuable type-strain genomes for metagenomic binning, comparative biology and taxonomic classification.</title>
        <authorList>
            <person name="Goeker M."/>
        </authorList>
    </citation>
    <scope>NUCLEOTIDE SEQUENCE [LARGE SCALE GENOMIC DNA]</scope>
    <source>
        <strain evidence="1 2">DSM 103725</strain>
    </source>
</reference>
<protein>
    <submittedName>
        <fullName evidence="1">Uncharacterized protein</fullName>
    </submittedName>
</protein>
<accession>A0A7X0H4P1</accession>
<name>A0A7X0H4P1_9BACT</name>
<keyword evidence="2" id="KW-1185">Reference proteome</keyword>
<dbReference type="RefSeq" id="WP_184676819.1">
    <property type="nucleotide sequence ID" value="NZ_JACHGY010000001.1"/>
</dbReference>